<name>A0A7U2MEN2_ASPFN</name>
<evidence type="ECO:0000313" key="1">
    <source>
        <dbReference type="EMBL" id="QRD82369.1"/>
    </source>
</evidence>
<dbReference type="AlphaFoldDB" id="A0A7U2MEN2"/>
<gene>
    <name evidence="1" type="ORF">F9C07_2705</name>
</gene>
<accession>A0A7U2MEN2</accession>
<organism evidence="1 2">
    <name type="scientific">Aspergillus flavus (strain ATCC 200026 / FGSC A1120 / IAM 13836 / NRRL 3357 / JCM 12722 / SRRC 167)</name>
    <dbReference type="NCBI Taxonomy" id="332952"/>
    <lineage>
        <taxon>Eukaryota</taxon>
        <taxon>Fungi</taxon>
        <taxon>Dikarya</taxon>
        <taxon>Ascomycota</taxon>
        <taxon>Pezizomycotina</taxon>
        <taxon>Eurotiomycetes</taxon>
        <taxon>Eurotiomycetidae</taxon>
        <taxon>Eurotiales</taxon>
        <taxon>Aspergillaceae</taxon>
        <taxon>Aspergillus</taxon>
        <taxon>Aspergillus subgen. Circumdati</taxon>
    </lineage>
</organism>
<protein>
    <submittedName>
        <fullName evidence="1">Uncharacterized protein</fullName>
    </submittedName>
</protein>
<evidence type="ECO:0000313" key="2">
    <source>
        <dbReference type="Proteomes" id="UP000596276"/>
    </source>
</evidence>
<sequence>MSLRDYRPVSHRPGLLNASRPKQGHLFGNVETASGLFCGSAYAATPEFAVFGNGGEHSWAETLLWALTNPVATTAIH</sequence>
<keyword evidence="2" id="KW-1185">Reference proteome</keyword>
<dbReference type="EMBL" id="CP044622">
    <property type="protein sequence ID" value="QRD82369.1"/>
    <property type="molecule type" value="Genomic_DNA"/>
</dbReference>
<proteinExistence type="predicted"/>
<dbReference type="Proteomes" id="UP000596276">
    <property type="component" value="Chromosome 2"/>
</dbReference>
<reference evidence="2" key="1">
    <citation type="journal article" date="2021" name="G3 (Bethesda)">
        <title>Chromosome assembled and annotated genome sequence of Aspergillus flavus NRRL 3357.</title>
        <authorList>
            <person name="Skerker J.M."/>
            <person name="Pianalto K.M."/>
            <person name="Mondo S.J."/>
            <person name="Yang K."/>
            <person name="Arkin A.P."/>
            <person name="Keller N.P."/>
            <person name="Grigoriev I.V."/>
            <person name="Louise Glass N.L."/>
        </authorList>
    </citation>
    <scope>NUCLEOTIDE SEQUENCE [LARGE SCALE GENOMIC DNA]</scope>
    <source>
        <strain evidence="2">ATCC 200026 / FGSC A1120 / IAM 13836 / NRRL 3357 / JCM 12722 / SRRC 167</strain>
    </source>
</reference>
<dbReference type="VEuPathDB" id="FungiDB:F9C07_2705"/>